<dbReference type="Pfam" id="PF19313">
    <property type="entry name" value="DUF5916"/>
    <property type="match status" value="1"/>
</dbReference>
<dbReference type="EMBL" id="DSLG01000006">
    <property type="protein sequence ID" value="HEA87455.1"/>
    <property type="molecule type" value="Genomic_DNA"/>
</dbReference>
<dbReference type="SUPFAM" id="SSF49344">
    <property type="entry name" value="CBD9-like"/>
    <property type="match status" value="1"/>
</dbReference>
<feature type="domain" description="Carbohydrate-binding" evidence="1">
    <location>
        <begin position="37"/>
        <end position="186"/>
    </location>
</feature>
<organism evidence="3">
    <name type="scientific">candidate division WOR-3 bacterium</name>
    <dbReference type="NCBI Taxonomy" id="2052148"/>
    <lineage>
        <taxon>Bacteria</taxon>
        <taxon>Bacteria division WOR-3</taxon>
    </lineage>
</organism>
<dbReference type="GO" id="GO:0016052">
    <property type="term" value="P:carbohydrate catabolic process"/>
    <property type="evidence" value="ECO:0007669"/>
    <property type="project" value="InterPro"/>
</dbReference>
<evidence type="ECO:0000313" key="4">
    <source>
        <dbReference type="EMBL" id="HFJ53242.1"/>
    </source>
</evidence>
<dbReference type="AlphaFoldDB" id="A0A7C1NCN5"/>
<gene>
    <name evidence="3" type="ORF">ENP94_05525</name>
    <name evidence="4" type="ORF">ENS16_00930</name>
</gene>
<feature type="domain" description="DUF5916" evidence="2">
    <location>
        <begin position="241"/>
        <end position="324"/>
    </location>
</feature>
<name>A0A7C1NCN5_UNCW3</name>
<dbReference type="GO" id="GO:0004553">
    <property type="term" value="F:hydrolase activity, hydrolyzing O-glycosyl compounds"/>
    <property type="evidence" value="ECO:0007669"/>
    <property type="project" value="InterPro"/>
</dbReference>
<dbReference type="Gene3D" id="2.60.40.1190">
    <property type="match status" value="1"/>
</dbReference>
<evidence type="ECO:0000259" key="2">
    <source>
        <dbReference type="Pfam" id="PF19313"/>
    </source>
</evidence>
<evidence type="ECO:0000259" key="1">
    <source>
        <dbReference type="Pfam" id="PF06452"/>
    </source>
</evidence>
<dbReference type="GO" id="GO:0030246">
    <property type="term" value="F:carbohydrate binding"/>
    <property type="evidence" value="ECO:0007669"/>
    <property type="project" value="InterPro"/>
</dbReference>
<dbReference type="InterPro" id="IPR010502">
    <property type="entry name" value="Carb-bd_dom_fam9"/>
</dbReference>
<accession>A0A7C1NCN5</accession>
<dbReference type="EMBL" id="DSTU01000002">
    <property type="protein sequence ID" value="HFJ53242.1"/>
    <property type="molecule type" value="Genomic_DNA"/>
</dbReference>
<reference evidence="3" key="1">
    <citation type="journal article" date="2020" name="mSystems">
        <title>Genome- and Community-Level Interaction Insights into Carbon Utilization and Element Cycling Functions of Hydrothermarchaeota in Hydrothermal Sediment.</title>
        <authorList>
            <person name="Zhou Z."/>
            <person name="Liu Y."/>
            <person name="Xu W."/>
            <person name="Pan J."/>
            <person name="Luo Z.H."/>
            <person name="Li M."/>
        </authorList>
    </citation>
    <scope>NUCLEOTIDE SEQUENCE [LARGE SCALE GENOMIC DNA]</scope>
    <source>
        <strain evidence="3">SpSt-265</strain>
        <strain evidence="4">SpSt-465</strain>
    </source>
</reference>
<dbReference type="InterPro" id="IPR045670">
    <property type="entry name" value="DUF5916"/>
</dbReference>
<proteinExistence type="predicted"/>
<protein>
    <recommendedName>
        <fullName evidence="5">Hydrolase</fullName>
    </recommendedName>
</protein>
<dbReference type="CDD" id="cd09618">
    <property type="entry name" value="CBM9_like_2"/>
    <property type="match status" value="1"/>
</dbReference>
<dbReference type="Pfam" id="PF06452">
    <property type="entry name" value="CBM9_1"/>
    <property type="match status" value="1"/>
</dbReference>
<evidence type="ECO:0000313" key="3">
    <source>
        <dbReference type="EMBL" id="HEA87455.1"/>
    </source>
</evidence>
<evidence type="ECO:0008006" key="5">
    <source>
        <dbReference type="Google" id="ProtNLM"/>
    </source>
</evidence>
<sequence>MSEDLSGAVFLIVWLLGTQTESLPVIRAHYCSTPPVIDGVLEPAWQEADSATGFIQQIPENGRPASEPTTVYLLQDRHNLYIAFRCPVSDFSQVHDRLSDEPDGVRVLIDPFDDNVNAYCFIVGFNGVESDYRITGDGTAYENWDGVWRSAVRRHDWGYGIELAIPFRSLRYPPARTEWGIDFARYLVRRGERSFWSRHEVTGFRVSRMGRLTGIQPAGRGLGLELYPVGLVRHEQLVLSHAVGSDALGAEAGLDLAWAPTPSGNLQFTLLPDFAQIEADPYKVNLSRYELWLAERRPFFIEAVETFGGSYQPVKIFYSRRIGRPLPDGRAVPILTGVKWTDRLGRGQYGLLGVLTGELADEPQSFYSVLAARHQILGNSELGLLYAGKDNRQFSNHGLALDGIWRHRSLTSRLFLCGAQYGDSLDYALSLEGSYQSDRLSGELVVRQIQPEFNMNGPGYTTWRGQYGTIYLGPVVYNRGILRYGAFQPGVELNREWDYPARTFDRRVFVNLSAQTLSQHLLTIWTGYGDRWALEHRFSAGNAGIYYVTDYTRPFAVSIYLSYETRSANYRRLMIAPVAQMELTLQGRLGDRLLVWYTHSATVEADSLGRVSRQDLTSVLRPGLEYSFSSKASVRLSLETVTAYDPETGLQSFRHYLFGLYSWTFAPRSNFYFATNWGYDAGSLNAIFVAKVRYLFNI</sequence>
<comment type="caution">
    <text evidence="3">The sequence shown here is derived from an EMBL/GenBank/DDBJ whole genome shotgun (WGS) entry which is preliminary data.</text>
</comment>